<dbReference type="AlphaFoldDB" id="A0A2M7R7G4"/>
<dbReference type="GO" id="GO:0008757">
    <property type="term" value="F:S-adenosylmethionine-dependent methyltransferase activity"/>
    <property type="evidence" value="ECO:0007669"/>
    <property type="project" value="InterPro"/>
</dbReference>
<proteinExistence type="predicted"/>
<dbReference type="Pfam" id="PF08241">
    <property type="entry name" value="Methyltransf_11"/>
    <property type="match status" value="1"/>
</dbReference>
<protein>
    <recommendedName>
        <fullName evidence="1">Methyltransferase type 11 domain-containing protein</fullName>
    </recommendedName>
</protein>
<comment type="caution">
    <text evidence="2">The sequence shown here is derived from an EMBL/GenBank/DDBJ whole genome shotgun (WGS) entry which is preliminary data.</text>
</comment>
<evidence type="ECO:0000313" key="3">
    <source>
        <dbReference type="Proteomes" id="UP000230767"/>
    </source>
</evidence>
<evidence type="ECO:0000259" key="1">
    <source>
        <dbReference type="Pfam" id="PF08241"/>
    </source>
</evidence>
<dbReference type="CDD" id="cd02440">
    <property type="entry name" value="AdoMet_MTases"/>
    <property type="match status" value="1"/>
</dbReference>
<dbReference type="Gene3D" id="3.40.50.150">
    <property type="entry name" value="Vaccinia Virus protein VP39"/>
    <property type="match status" value="1"/>
</dbReference>
<name>A0A2M7R7G4_9BACT</name>
<reference evidence="3" key="1">
    <citation type="submission" date="2017-09" db="EMBL/GenBank/DDBJ databases">
        <title>Depth-based differentiation of microbial function through sediment-hosted aquifers and enrichment of novel symbionts in the deep terrestrial subsurface.</title>
        <authorList>
            <person name="Probst A.J."/>
            <person name="Ladd B."/>
            <person name="Jarett J.K."/>
            <person name="Geller-Mcgrath D.E."/>
            <person name="Sieber C.M.K."/>
            <person name="Emerson J.B."/>
            <person name="Anantharaman K."/>
            <person name="Thomas B.C."/>
            <person name="Malmstrom R."/>
            <person name="Stieglmeier M."/>
            <person name="Klingl A."/>
            <person name="Woyke T."/>
            <person name="Ryan C.M."/>
            <person name="Banfield J.F."/>
        </authorList>
    </citation>
    <scope>NUCLEOTIDE SEQUENCE [LARGE SCALE GENOMIC DNA]</scope>
</reference>
<dbReference type="InterPro" id="IPR013216">
    <property type="entry name" value="Methyltransf_11"/>
</dbReference>
<feature type="domain" description="Methyltransferase type 11" evidence="1">
    <location>
        <begin position="59"/>
        <end position="127"/>
    </location>
</feature>
<sequence length="247" mass="29263">MPQGKAQNQKAYYESVWKSIRITKPSTWSGWEVIQNFEGKQILEIGPGSFPRIPVKGSYFIDISKALLKRLQILGGHVFYGDQSLTFLQDNFFDLIVAFNVLEHIENDDRTLEEIKRILKRGGYFYFMIPIWKNYFSDFDFQVGHQRRYEPKELENKLSENGFKIIKWRPAGLLNWFYSFRWGRMIARHFCVHVAKKEIMSNFLSFIVKGGLKLWGFLEKWTQKDWQIGELSPKKRTTNLEVLCTKI</sequence>
<dbReference type="SUPFAM" id="SSF53335">
    <property type="entry name" value="S-adenosyl-L-methionine-dependent methyltransferases"/>
    <property type="match status" value="1"/>
</dbReference>
<dbReference type="Proteomes" id="UP000230767">
    <property type="component" value="Unassembled WGS sequence"/>
</dbReference>
<dbReference type="InterPro" id="IPR029063">
    <property type="entry name" value="SAM-dependent_MTases_sf"/>
</dbReference>
<accession>A0A2M7R7G4</accession>
<organism evidence="2 3">
    <name type="scientific">Candidatus Nealsonbacteria bacterium CG_4_10_14_0_8_um_filter_37_14</name>
    <dbReference type="NCBI Taxonomy" id="1974684"/>
    <lineage>
        <taxon>Bacteria</taxon>
        <taxon>Candidatus Nealsoniibacteriota</taxon>
    </lineage>
</organism>
<evidence type="ECO:0000313" key="2">
    <source>
        <dbReference type="EMBL" id="PIY89064.1"/>
    </source>
</evidence>
<dbReference type="EMBL" id="PFLW01000052">
    <property type="protein sequence ID" value="PIY89064.1"/>
    <property type="molecule type" value="Genomic_DNA"/>
</dbReference>
<gene>
    <name evidence="2" type="ORF">COY73_02070</name>
</gene>